<keyword evidence="3" id="KW-1185">Reference proteome</keyword>
<reference evidence="3" key="1">
    <citation type="journal article" date="2013" name="Nature">
        <title>Draft genome of the wheat A-genome progenitor Triticum urartu.</title>
        <authorList>
            <person name="Ling H.Q."/>
            <person name="Zhao S."/>
            <person name="Liu D."/>
            <person name="Wang J."/>
            <person name="Sun H."/>
            <person name="Zhang C."/>
            <person name="Fan H."/>
            <person name="Li D."/>
            <person name="Dong L."/>
            <person name="Tao Y."/>
            <person name="Gao C."/>
            <person name="Wu H."/>
            <person name="Li Y."/>
            <person name="Cui Y."/>
            <person name="Guo X."/>
            <person name="Zheng S."/>
            <person name="Wang B."/>
            <person name="Yu K."/>
            <person name="Liang Q."/>
            <person name="Yang W."/>
            <person name="Lou X."/>
            <person name="Chen J."/>
            <person name="Feng M."/>
            <person name="Jian J."/>
            <person name="Zhang X."/>
            <person name="Luo G."/>
            <person name="Jiang Y."/>
            <person name="Liu J."/>
            <person name="Wang Z."/>
            <person name="Sha Y."/>
            <person name="Zhang B."/>
            <person name="Wu H."/>
            <person name="Tang D."/>
            <person name="Shen Q."/>
            <person name="Xue P."/>
            <person name="Zou S."/>
            <person name="Wang X."/>
            <person name="Liu X."/>
            <person name="Wang F."/>
            <person name="Yang Y."/>
            <person name="An X."/>
            <person name="Dong Z."/>
            <person name="Zhang K."/>
            <person name="Zhang X."/>
            <person name="Luo M.C."/>
            <person name="Dvorak J."/>
            <person name="Tong Y."/>
            <person name="Wang J."/>
            <person name="Yang H."/>
            <person name="Li Z."/>
            <person name="Wang D."/>
            <person name="Zhang A."/>
            <person name="Wang J."/>
        </authorList>
    </citation>
    <scope>NUCLEOTIDE SEQUENCE</scope>
    <source>
        <strain evidence="3">cv. G1812</strain>
    </source>
</reference>
<reference evidence="2" key="3">
    <citation type="submission" date="2022-06" db="UniProtKB">
        <authorList>
            <consortium name="EnsemblPlants"/>
        </authorList>
    </citation>
    <scope>IDENTIFICATION</scope>
</reference>
<dbReference type="Proteomes" id="UP000015106">
    <property type="component" value="Chromosome 3"/>
</dbReference>
<dbReference type="EnsemblPlants" id="TuG1812G0300001428.01.T01">
    <property type="protein sequence ID" value="TuG1812G0300001428.01.T01"/>
    <property type="gene ID" value="TuG1812G0300001428.01"/>
</dbReference>
<dbReference type="AlphaFoldDB" id="A0A8R7TTG2"/>
<name>A0A8R7TTG2_TRIUA</name>
<evidence type="ECO:0000313" key="3">
    <source>
        <dbReference type="Proteomes" id="UP000015106"/>
    </source>
</evidence>
<accession>A0A8R7TTG2</accession>
<evidence type="ECO:0000256" key="1">
    <source>
        <dbReference type="SAM" id="MobiDB-lite"/>
    </source>
</evidence>
<proteinExistence type="predicted"/>
<feature type="compositionally biased region" description="Basic and acidic residues" evidence="1">
    <location>
        <begin position="1"/>
        <end position="12"/>
    </location>
</feature>
<protein>
    <submittedName>
        <fullName evidence="2">Uncharacterized protein</fullName>
    </submittedName>
</protein>
<sequence>MNKRHNAEKEAPRCFPPAPIYPVDKDEDPYQNERRYEEFCEARMKLPLGYELCTVCFFEEPWRHGNAVVRSGNMLYHFNCHNTPGVKCGEELCTVP</sequence>
<evidence type="ECO:0000313" key="2">
    <source>
        <dbReference type="EnsemblPlants" id="TuG1812G0300001428.01.T01"/>
    </source>
</evidence>
<feature type="region of interest" description="Disordered" evidence="1">
    <location>
        <begin position="1"/>
        <end position="30"/>
    </location>
</feature>
<organism evidence="2 3">
    <name type="scientific">Triticum urartu</name>
    <name type="common">Red wild einkorn</name>
    <name type="synonym">Crithodium urartu</name>
    <dbReference type="NCBI Taxonomy" id="4572"/>
    <lineage>
        <taxon>Eukaryota</taxon>
        <taxon>Viridiplantae</taxon>
        <taxon>Streptophyta</taxon>
        <taxon>Embryophyta</taxon>
        <taxon>Tracheophyta</taxon>
        <taxon>Spermatophyta</taxon>
        <taxon>Magnoliopsida</taxon>
        <taxon>Liliopsida</taxon>
        <taxon>Poales</taxon>
        <taxon>Poaceae</taxon>
        <taxon>BOP clade</taxon>
        <taxon>Pooideae</taxon>
        <taxon>Triticodae</taxon>
        <taxon>Triticeae</taxon>
        <taxon>Triticinae</taxon>
        <taxon>Triticum</taxon>
    </lineage>
</organism>
<reference evidence="2" key="2">
    <citation type="submission" date="2018-03" db="EMBL/GenBank/DDBJ databases">
        <title>The Triticum urartu genome reveals the dynamic nature of wheat genome evolution.</title>
        <authorList>
            <person name="Ling H."/>
            <person name="Ma B."/>
            <person name="Shi X."/>
            <person name="Liu H."/>
            <person name="Dong L."/>
            <person name="Sun H."/>
            <person name="Cao Y."/>
            <person name="Gao Q."/>
            <person name="Zheng S."/>
            <person name="Li Y."/>
            <person name="Yu Y."/>
            <person name="Du H."/>
            <person name="Qi M."/>
            <person name="Li Y."/>
            <person name="Yu H."/>
            <person name="Cui Y."/>
            <person name="Wang N."/>
            <person name="Chen C."/>
            <person name="Wu H."/>
            <person name="Zhao Y."/>
            <person name="Zhang J."/>
            <person name="Li Y."/>
            <person name="Zhou W."/>
            <person name="Zhang B."/>
            <person name="Hu W."/>
            <person name="Eijk M."/>
            <person name="Tang J."/>
            <person name="Witsenboer H."/>
            <person name="Zhao S."/>
            <person name="Li Z."/>
            <person name="Zhang A."/>
            <person name="Wang D."/>
            <person name="Liang C."/>
        </authorList>
    </citation>
    <scope>NUCLEOTIDE SEQUENCE [LARGE SCALE GENOMIC DNA]</scope>
    <source>
        <strain evidence="2">cv. G1812</strain>
    </source>
</reference>
<dbReference type="Gramene" id="TuG1812G0300001428.01.T01">
    <property type="protein sequence ID" value="TuG1812G0300001428.01.T01"/>
    <property type="gene ID" value="TuG1812G0300001428.01"/>
</dbReference>